<dbReference type="Proteomes" id="UP001441944">
    <property type="component" value="Unassembled WGS sequence"/>
</dbReference>
<reference evidence="4 5" key="1">
    <citation type="submission" date="2024-04" db="EMBL/GenBank/DDBJ databases">
        <title>Draft genome sequence of Pseudophaeobacter arcticus NBRC 116598.</title>
        <authorList>
            <person name="Miyakawa T."/>
            <person name="Kusuya Y."/>
            <person name="Miura T."/>
        </authorList>
    </citation>
    <scope>NUCLEOTIDE SEQUENCE [LARGE SCALE GENOMIC DNA]</scope>
    <source>
        <strain evidence="4 5">SU-CL00105</strain>
    </source>
</reference>
<dbReference type="EMBL" id="BAABWU010000007">
    <property type="protein sequence ID" value="GAA6196704.1"/>
    <property type="molecule type" value="Genomic_DNA"/>
</dbReference>
<proteinExistence type="predicted"/>
<accession>A0ABQ0ALJ0</accession>
<evidence type="ECO:0000256" key="2">
    <source>
        <dbReference type="SAM" id="Phobius"/>
    </source>
</evidence>
<keyword evidence="2" id="KW-0812">Transmembrane</keyword>
<evidence type="ECO:0000313" key="4">
    <source>
        <dbReference type="EMBL" id="GAA6196704.1"/>
    </source>
</evidence>
<feature type="transmembrane region" description="Helical" evidence="2">
    <location>
        <begin position="674"/>
        <end position="698"/>
    </location>
</feature>
<evidence type="ECO:0000259" key="3">
    <source>
        <dbReference type="Pfam" id="PF10145"/>
    </source>
</evidence>
<feature type="domain" description="Phage tail tape measure protein" evidence="3">
    <location>
        <begin position="4"/>
        <end position="190"/>
    </location>
</feature>
<sequence length="1570" mass="163253">MAGTFGGTATDQVKAFYQAISAGADGVEAATQILDQSNKLAIGGVTDVTTGVDALTTAMNAFSATGLTAAEASDAMFVGMKAGKTTIAELAGQMGQIVPIASAAGVSFDEMIAGISALTTQGQSTAMATTGLRAAITGILQPSKQAADAAKSLGLEFSASALQAKGLEQFMAEIVQTTGGSTDALTQLFGSVEALNAVLAFSGAAGQTFTDIMSDMGNKAGATDTAYQKLTKGLDQKLNEVLGRLSNSVLSVGNSILTVAVPAMEAFASGVEFVGVHSDVLMVVMAGLAASAIPNMIASLGTLTGIMATTTAAATGLATAMWAATGPWGILAGLVAAAGAAYVVFGKETKTFQDTISELDAAQDTLNTQVAAFATTYAPAAGGAAIEAANDYLQLAKAAREAAAAQLAADTTEMARIRGMIDNGHLRNLTIEEEAKLSARLHGATSRLTVSQSAYDQALRARDETVHTVMSSDGQMVETTKRLNSAIEITVDGLGGVSKAAGKAAKGLKKVKTESEAFAEAMEKAAYTTEDFGTEKANTLISGIDGISGAWGDFVSRGFSDFKGFVDNILDSFKGMLSQMITMAARNRIMIGLGFGGVTGSAASASGLAGSSGGSGGGLLGGGGNLLSLGSSLFGTGGAVSGVWSGLSGVFSGGGLGSSFANLGGLASGASSGFGAIGAALPALGIIAVGIAAIASAFKNEYHGRAVRGALGPDGFDGYEFDFWDGGWLRGDTQRNYETGSELQSMLDDSSRAIRTNVEDMAAALGLGADAIADFTGEGFTIWLSGPSAGSQEQIAAALEAQLSALGEGMADLVLSTEAYTRSGESSYETMTRLGSSLITVNDAMDLLQVTAFNTSLAAADQASRLIDVFGGAEVMGSSILVYWNAFYSEAERQETTIRRLKDQFADLNLTMPETREEFRALVNGLDLSSESGAALYVELIGLSGAMGQILPQIGQLSETMTGLLNQINGELGSQVDIARGLASDSKQAASLWYRTANTLRDFLSGLLNSDLTSASHSQAHAVNRSRFDAAFGLARGGDVEAARDIPELAKAYLTSAQANASSSLEYRRIAAAVQGQVNFLAGISELEGANEDVLTGLYNQQIDVLTNLGNFLQLEGLTNDQVGELSAGVQALHADWDGTVGAFQSSLGALQDAITNAEAFSYDDLVGRLDVAVSLSDDAPSWVQRLVDRADTGIRTALDFVIRRNDLSAADRWIATNALSEHVASIDFVLRNDVDEDTRRLALRTDARIRRSIRLSLGRDLDQDTRTLVLTRAANLSRRVNVALTNGGDRTVRRLNRLQDLIGGSGSGNLTFDGGVQLTADSVFTDLVGSASGLVQPMDHLSNMLGELRQAVDSDRQQRELAALEAQGAALAANLAAKQVDASGIIDSIHALERATGTTLQNGGGDAVLRQLDGGGIAYRASHISSNHNVAAWQAQFWDDGGLEDQIFAVNAAIQGDREALRAWRRQIREAGGIPSYAGGGEQRRTGLAHIGENDLELVAPSRIYNPAETKAMLDNRELAALTEKLLKEVSELRKDIHRADYQKIKDQKESTGILRRMQVDGIKTKEAT</sequence>
<gene>
    <name evidence="4" type="ORF">NBRC116598_21480</name>
</gene>
<keyword evidence="2" id="KW-0472">Membrane</keyword>
<protein>
    <recommendedName>
        <fullName evidence="3">Phage tail tape measure protein domain-containing protein</fullName>
    </recommendedName>
</protein>
<dbReference type="Pfam" id="PF10145">
    <property type="entry name" value="PhageMin_Tail"/>
    <property type="match status" value="1"/>
</dbReference>
<organism evidence="4 5">
    <name type="scientific">Pseudophaeobacter arcticus</name>
    <dbReference type="NCBI Taxonomy" id="385492"/>
    <lineage>
        <taxon>Bacteria</taxon>
        <taxon>Pseudomonadati</taxon>
        <taxon>Pseudomonadota</taxon>
        <taxon>Alphaproteobacteria</taxon>
        <taxon>Rhodobacterales</taxon>
        <taxon>Paracoccaceae</taxon>
        <taxon>Pseudophaeobacter</taxon>
    </lineage>
</organism>
<dbReference type="InterPro" id="IPR010090">
    <property type="entry name" value="Phage_tape_meas"/>
</dbReference>
<dbReference type="NCBIfam" id="TIGR01760">
    <property type="entry name" value="tape_meas_TP901"/>
    <property type="match status" value="1"/>
</dbReference>
<evidence type="ECO:0000313" key="5">
    <source>
        <dbReference type="Proteomes" id="UP001441944"/>
    </source>
</evidence>
<feature type="transmembrane region" description="Helical" evidence="2">
    <location>
        <begin position="589"/>
        <end position="609"/>
    </location>
</feature>
<keyword evidence="1" id="KW-0175">Coiled coil</keyword>
<evidence type="ECO:0000256" key="1">
    <source>
        <dbReference type="SAM" id="Coils"/>
    </source>
</evidence>
<name>A0ABQ0ALJ0_9RHOB</name>
<feature type="coiled-coil region" evidence="1">
    <location>
        <begin position="891"/>
        <end position="918"/>
    </location>
</feature>
<keyword evidence="2" id="KW-1133">Transmembrane helix</keyword>
<comment type="caution">
    <text evidence="4">The sequence shown here is derived from an EMBL/GenBank/DDBJ whole genome shotgun (WGS) entry which is preliminary data.</text>
</comment>
<feature type="transmembrane region" description="Helical" evidence="2">
    <location>
        <begin position="328"/>
        <end position="345"/>
    </location>
</feature>
<keyword evidence="5" id="KW-1185">Reference proteome</keyword>